<dbReference type="HAMAP" id="MF_00024">
    <property type="entry name" value="CobD_CbiB"/>
    <property type="match status" value="1"/>
</dbReference>
<comment type="pathway">
    <text evidence="2 9">Cofactor biosynthesis; adenosylcobalamin biosynthesis.</text>
</comment>
<keyword evidence="11" id="KW-1185">Reference proteome</keyword>
<comment type="similarity">
    <text evidence="3 9">Belongs to the CobD/CbiB family.</text>
</comment>
<proteinExistence type="inferred from homology"/>
<dbReference type="Pfam" id="PF03186">
    <property type="entry name" value="CobD_Cbib"/>
    <property type="match status" value="1"/>
</dbReference>
<evidence type="ECO:0000256" key="7">
    <source>
        <dbReference type="ARBA" id="ARBA00022989"/>
    </source>
</evidence>
<evidence type="ECO:0000256" key="3">
    <source>
        <dbReference type="ARBA" id="ARBA00006263"/>
    </source>
</evidence>
<dbReference type="EMBL" id="JAWCUD010000006">
    <property type="protein sequence ID" value="MDU0203189.1"/>
    <property type="molecule type" value="Genomic_DNA"/>
</dbReference>
<dbReference type="NCBIfam" id="TIGR00380">
    <property type="entry name" value="cobal_cbiB"/>
    <property type="match status" value="1"/>
</dbReference>
<feature type="transmembrane region" description="Helical" evidence="9">
    <location>
        <begin position="159"/>
        <end position="181"/>
    </location>
</feature>
<comment type="subcellular location">
    <subcellularLocation>
        <location evidence="1 9">Cell membrane</location>
        <topology evidence="1 9">Multi-pass membrane protein</topology>
    </subcellularLocation>
</comment>
<evidence type="ECO:0000256" key="5">
    <source>
        <dbReference type="ARBA" id="ARBA00022573"/>
    </source>
</evidence>
<name>A0ABU3RG24_9BACL</name>
<comment type="function">
    <text evidence="9">Converts cobyric acid to cobinamide by the addition of aminopropanol on the F carboxylic group.</text>
</comment>
<dbReference type="PANTHER" id="PTHR34308:SF1">
    <property type="entry name" value="COBALAMIN BIOSYNTHESIS PROTEIN CBIB"/>
    <property type="match status" value="1"/>
</dbReference>
<evidence type="ECO:0000313" key="10">
    <source>
        <dbReference type="EMBL" id="MDU0203189.1"/>
    </source>
</evidence>
<evidence type="ECO:0000256" key="8">
    <source>
        <dbReference type="ARBA" id="ARBA00023136"/>
    </source>
</evidence>
<evidence type="ECO:0000256" key="1">
    <source>
        <dbReference type="ARBA" id="ARBA00004651"/>
    </source>
</evidence>
<dbReference type="InterPro" id="IPR004485">
    <property type="entry name" value="Cobalamin_biosynth_CobD/CbiB"/>
</dbReference>
<sequence length="324" mass="35750">MWIYSWQEIVSMTAAAIVLDWLIGDPRWPTHPVILIGRWIRWMEGLLRSKNDSPSNEKFKGVLLTTTTLIISTGSVVVLVLAARSVHEWLGYAVCTWLISTTIAIKGLKDAAYLVYNPLRKGELADARKYTGYIVGRDTEALDEEELTRAVVETVAENIVDAVISPLFYALIGGAPLAMLYRASNTLDSMVGYRNDRYRHFGWASARWDDAMNWIPARLTGILLILVALLQPGLSAKRAAAAIRRFAHLHPSPNSGIPESAVAGALGIELGGLNIYGGVASERARLGWPLRPRTQQDIVYAVRMLYGVSFVVMGGLLCILLVLF</sequence>
<protein>
    <recommendedName>
        <fullName evidence="9">Cobalamin biosynthesis protein CobD</fullName>
    </recommendedName>
</protein>
<keyword evidence="8 9" id="KW-0472">Membrane</keyword>
<accession>A0ABU3RG24</accession>
<dbReference type="PANTHER" id="PTHR34308">
    <property type="entry name" value="COBALAMIN BIOSYNTHESIS PROTEIN CBIB"/>
    <property type="match status" value="1"/>
</dbReference>
<dbReference type="RefSeq" id="WP_315953336.1">
    <property type="nucleotide sequence ID" value="NZ_JAWCUD010000006.1"/>
</dbReference>
<feature type="transmembrane region" description="Helical" evidence="9">
    <location>
        <begin position="211"/>
        <end position="230"/>
    </location>
</feature>
<keyword evidence="6 9" id="KW-0812">Transmembrane</keyword>
<dbReference type="Proteomes" id="UP001260980">
    <property type="component" value="Unassembled WGS sequence"/>
</dbReference>
<comment type="caution">
    <text evidence="10">The sequence shown here is derived from an EMBL/GenBank/DDBJ whole genome shotgun (WGS) entry which is preliminary data.</text>
</comment>
<evidence type="ECO:0000256" key="9">
    <source>
        <dbReference type="HAMAP-Rule" id="MF_00024"/>
    </source>
</evidence>
<reference evidence="10 11" key="1">
    <citation type="submission" date="2023-10" db="EMBL/GenBank/DDBJ databases">
        <title>Paenibacillus strain PFR10 Genome sequencing and assembly.</title>
        <authorList>
            <person name="Kim I."/>
        </authorList>
    </citation>
    <scope>NUCLEOTIDE SEQUENCE [LARGE SCALE GENOMIC DNA]</scope>
    <source>
        <strain evidence="10 11">PFR10</strain>
    </source>
</reference>
<evidence type="ECO:0000256" key="2">
    <source>
        <dbReference type="ARBA" id="ARBA00004953"/>
    </source>
</evidence>
<keyword evidence="7 9" id="KW-1133">Transmembrane helix</keyword>
<comment type="caution">
    <text evidence="9">Lacks conserved residue(s) required for the propagation of feature annotation.</text>
</comment>
<gene>
    <name evidence="10" type="primary">cbiB</name>
    <name evidence="9" type="synonym">cobD</name>
    <name evidence="10" type="ORF">RQP52_19100</name>
</gene>
<evidence type="ECO:0000256" key="4">
    <source>
        <dbReference type="ARBA" id="ARBA00022475"/>
    </source>
</evidence>
<evidence type="ECO:0000256" key="6">
    <source>
        <dbReference type="ARBA" id="ARBA00022692"/>
    </source>
</evidence>
<keyword evidence="4 9" id="KW-1003">Cell membrane</keyword>
<feature type="transmembrane region" description="Helical" evidence="9">
    <location>
        <begin position="62"/>
        <end position="83"/>
    </location>
</feature>
<keyword evidence="5 9" id="KW-0169">Cobalamin biosynthesis</keyword>
<evidence type="ECO:0000313" key="11">
    <source>
        <dbReference type="Proteomes" id="UP001260980"/>
    </source>
</evidence>
<feature type="transmembrane region" description="Helical" evidence="9">
    <location>
        <begin position="300"/>
        <end position="323"/>
    </location>
</feature>
<organism evidence="10 11">
    <name type="scientific">Paenibacillus violae</name>
    <dbReference type="NCBI Taxonomy" id="3077234"/>
    <lineage>
        <taxon>Bacteria</taxon>
        <taxon>Bacillati</taxon>
        <taxon>Bacillota</taxon>
        <taxon>Bacilli</taxon>
        <taxon>Bacillales</taxon>
        <taxon>Paenibacillaceae</taxon>
        <taxon>Paenibacillus</taxon>
    </lineage>
</organism>